<organism evidence="1 2">
    <name type="scientific">Pristionchus pacificus</name>
    <name type="common">Parasitic nematode worm</name>
    <dbReference type="NCBI Taxonomy" id="54126"/>
    <lineage>
        <taxon>Eukaryota</taxon>
        <taxon>Metazoa</taxon>
        <taxon>Ecdysozoa</taxon>
        <taxon>Nematoda</taxon>
        <taxon>Chromadorea</taxon>
        <taxon>Rhabditida</taxon>
        <taxon>Rhabditina</taxon>
        <taxon>Diplogasteromorpha</taxon>
        <taxon>Diplogasteroidea</taxon>
        <taxon>Neodiplogasteridae</taxon>
        <taxon>Pristionchus</taxon>
    </lineage>
</organism>
<sequence length="70" mass="7936">MAQFSKITVEPVEQPGVTHEQRHIIMRYVLRKAIRLSTERRAALAARRAALAGNDENVEPSQILARRNSL</sequence>
<reference evidence="2" key="1">
    <citation type="journal article" date="2008" name="Nat. Genet.">
        <title>The Pristionchus pacificus genome provides a unique perspective on nematode lifestyle and parasitism.</title>
        <authorList>
            <person name="Dieterich C."/>
            <person name="Clifton S.W."/>
            <person name="Schuster L.N."/>
            <person name="Chinwalla A."/>
            <person name="Delehaunty K."/>
            <person name="Dinkelacker I."/>
            <person name="Fulton L."/>
            <person name="Fulton R."/>
            <person name="Godfrey J."/>
            <person name="Minx P."/>
            <person name="Mitreva M."/>
            <person name="Roeseler W."/>
            <person name="Tian H."/>
            <person name="Witte H."/>
            <person name="Yang S.P."/>
            <person name="Wilson R.K."/>
            <person name="Sommer R.J."/>
        </authorList>
    </citation>
    <scope>NUCLEOTIDE SEQUENCE [LARGE SCALE GENOMIC DNA]</scope>
    <source>
        <strain evidence="2">PS312</strain>
    </source>
</reference>
<proteinExistence type="predicted"/>
<accession>A0A8R1YEV5</accession>
<accession>A0A454XNA9</accession>
<protein>
    <submittedName>
        <fullName evidence="1">Uncharacterized protein</fullName>
    </submittedName>
</protein>
<dbReference type="AlphaFoldDB" id="A0A454XNA9"/>
<reference evidence="1" key="2">
    <citation type="submission" date="2022-06" db="UniProtKB">
        <authorList>
            <consortium name="EnsemblMetazoa"/>
        </authorList>
    </citation>
    <scope>IDENTIFICATION</scope>
    <source>
        <strain evidence="1">PS312</strain>
    </source>
</reference>
<evidence type="ECO:0000313" key="2">
    <source>
        <dbReference type="Proteomes" id="UP000005239"/>
    </source>
</evidence>
<evidence type="ECO:0000313" key="1">
    <source>
        <dbReference type="EnsemblMetazoa" id="PPA12152.1"/>
    </source>
</evidence>
<gene>
    <name evidence="1" type="primary">WBGene00101706</name>
</gene>
<name>A0A454XNA9_PRIPA</name>
<dbReference type="Proteomes" id="UP000005239">
    <property type="component" value="Unassembled WGS sequence"/>
</dbReference>
<keyword evidence="2" id="KW-1185">Reference proteome</keyword>
<dbReference type="EnsemblMetazoa" id="PPA12152.1">
    <property type="protein sequence ID" value="PPA12152.1"/>
    <property type="gene ID" value="WBGene00101706"/>
</dbReference>